<reference evidence="1 2" key="1">
    <citation type="journal article" date="2015" name="Int. J. Syst. Evol. Microbiol.">
        <title>Sphingomonas hengshuiensis sp. nov., isolated from lake wetland.</title>
        <authorList>
            <person name="Wei S."/>
            <person name="Wang T."/>
            <person name="Liu H."/>
            <person name="Zhang C."/>
            <person name="Guo J."/>
            <person name="Wang Q."/>
            <person name="Liang K."/>
            <person name="Zhang Z."/>
        </authorList>
    </citation>
    <scope>NUCLEOTIDE SEQUENCE [LARGE SCALE GENOMIC DNA]</scope>
    <source>
        <strain evidence="1 2">WHSC-8</strain>
    </source>
</reference>
<organism evidence="1 2">
    <name type="scientific">Sphingomonas hengshuiensis</name>
    <dbReference type="NCBI Taxonomy" id="1609977"/>
    <lineage>
        <taxon>Bacteria</taxon>
        <taxon>Pseudomonadati</taxon>
        <taxon>Pseudomonadota</taxon>
        <taxon>Alphaproteobacteria</taxon>
        <taxon>Sphingomonadales</taxon>
        <taxon>Sphingomonadaceae</taxon>
        <taxon>Sphingomonas</taxon>
    </lineage>
</organism>
<accession>A0A7U4LFX1</accession>
<evidence type="ECO:0000313" key="2">
    <source>
        <dbReference type="Proteomes" id="UP000032300"/>
    </source>
</evidence>
<dbReference type="OrthoDB" id="7572700at2"/>
<dbReference type="AlphaFoldDB" id="A0A7U4LFX1"/>
<dbReference type="KEGG" id="sphi:TS85_15890"/>
<evidence type="ECO:0000313" key="1">
    <source>
        <dbReference type="EMBL" id="AJP72957.1"/>
    </source>
</evidence>
<proteinExistence type="predicted"/>
<dbReference type="Proteomes" id="UP000032300">
    <property type="component" value="Chromosome"/>
</dbReference>
<keyword evidence="2" id="KW-1185">Reference proteome</keyword>
<reference evidence="1 2" key="2">
    <citation type="submission" date="2015-02" db="EMBL/GenBank/DDBJ databases">
        <title>The complete genome of Sphingomonas hengshuiensis sp. WHSC-8 isolated from soil of Hengshui Lake.</title>
        <authorList>
            <person name="Wei S."/>
            <person name="Guo J."/>
            <person name="Su C."/>
            <person name="Wu R."/>
            <person name="Zhang Z."/>
            <person name="Liang K."/>
            <person name="Li H."/>
            <person name="Wang T."/>
            <person name="Liu H."/>
            <person name="Zhang C."/>
            <person name="Li Z."/>
            <person name="Wang Q."/>
            <person name="Meng J."/>
        </authorList>
    </citation>
    <scope>NUCLEOTIDE SEQUENCE [LARGE SCALE GENOMIC DNA]</scope>
    <source>
        <strain evidence="1 2">WHSC-8</strain>
    </source>
</reference>
<dbReference type="RefSeq" id="WP_044333559.1">
    <property type="nucleotide sequence ID" value="NZ_CP010836.1"/>
</dbReference>
<sequence length="139" mass="15629">MTPIDLPAAYHDLLTSTIEPEGFEIPHAIGVDADGALTMFALALPVPDAYQRMVSEWASGKFSELIFAFDRYALPDQGTTLGDLMAGWHFTLNRPRPFIIECRFGPREMRPIDWSNAHWNAALTRELRAHIRASFGKRG</sequence>
<dbReference type="EMBL" id="CP010836">
    <property type="protein sequence ID" value="AJP72957.1"/>
    <property type="molecule type" value="Genomic_DNA"/>
</dbReference>
<protein>
    <submittedName>
        <fullName evidence="1">Uncharacterized protein</fullName>
    </submittedName>
</protein>
<gene>
    <name evidence="1" type="ORF">TS85_15890</name>
</gene>
<name>A0A7U4LFX1_9SPHN</name>